<dbReference type="PANTHER" id="PTHR43157:SF31">
    <property type="entry name" value="PHOSPHATIDYLINOSITOL-GLYCAN BIOSYNTHESIS CLASS F PROTEIN"/>
    <property type="match status" value="1"/>
</dbReference>
<dbReference type="PANTHER" id="PTHR43157">
    <property type="entry name" value="PHOSPHATIDYLINOSITOL-GLYCAN BIOSYNTHESIS CLASS F PROTEIN-RELATED"/>
    <property type="match status" value="1"/>
</dbReference>
<organism evidence="2">
    <name type="scientific">Dendroctonus ponderosae</name>
    <name type="common">Mountain pine beetle</name>
    <dbReference type="NCBI Taxonomy" id="77166"/>
    <lineage>
        <taxon>Eukaryota</taxon>
        <taxon>Metazoa</taxon>
        <taxon>Ecdysozoa</taxon>
        <taxon>Arthropoda</taxon>
        <taxon>Hexapoda</taxon>
        <taxon>Insecta</taxon>
        <taxon>Pterygota</taxon>
        <taxon>Neoptera</taxon>
        <taxon>Endopterygota</taxon>
        <taxon>Coleoptera</taxon>
        <taxon>Polyphaga</taxon>
        <taxon>Cucujiformia</taxon>
        <taxon>Curculionidae</taxon>
        <taxon>Scolytinae</taxon>
        <taxon>Dendroctonus</taxon>
    </lineage>
</organism>
<evidence type="ECO:0000313" key="6">
    <source>
        <dbReference type="Proteomes" id="UP000030742"/>
    </source>
</evidence>
<dbReference type="EMBL" id="KB632169">
    <property type="protein sequence ID" value="ERL89431.1"/>
    <property type="molecule type" value="Genomic_DNA"/>
</dbReference>
<dbReference type="OMA" id="HEVWEKT"/>
<dbReference type="Pfam" id="PF00106">
    <property type="entry name" value="adh_short"/>
    <property type="match status" value="1"/>
</dbReference>
<gene>
    <name evidence="4" type="primary">109541818</name>
    <name evidence="3" type="ORF">D910_06798</name>
    <name evidence="2" type="ORF">YQE_09763</name>
</gene>
<dbReference type="SUPFAM" id="SSF51735">
    <property type="entry name" value="NAD(P)-binding Rossmann-fold domains"/>
    <property type="match status" value="1"/>
</dbReference>
<reference evidence="5 6" key="1">
    <citation type="journal article" date="2013" name="Genome Biol.">
        <title>Draft genome of the mountain pine beetle, Dendroctonus ponderosae Hopkins, a major forest pest.</title>
        <authorList>
            <person name="Keeling C.I."/>
            <person name="Yuen M.M."/>
            <person name="Liao N.Y."/>
            <person name="Docking T.R."/>
            <person name="Chan S.K."/>
            <person name="Taylor G.A."/>
            <person name="Palmquist D.L."/>
            <person name="Jackman S.D."/>
            <person name="Nguyen A."/>
            <person name="Li M."/>
            <person name="Henderson H."/>
            <person name="Janes J.K."/>
            <person name="Zhao Y."/>
            <person name="Pandoh P."/>
            <person name="Moore R."/>
            <person name="Sperling F.A."/>
            <person name="Huber D.P."/>
            <person name="Birol I."/>
            <person name="Jones S.J."/>
            <person name="Bohlmann J."/>
        </authorList>
    </citation>
    <scope>NUCLEOTIDE SEQUENCE</scope>
</reference>
<dbReference type="InterPro" id="IPR036291">
    <property type="entry name" value="NAD(P)-bd_dom_sf"/>
</dbReference>
<feature type="non-terminal residue" evidence="2">
    <location>
        <position position="1"/>
    </location>
</feature>
<reference evidence="4" key="2">
    <citation type="submission" date="2024-08" db="UniProtKB">
        <authorList>
            <consortium name="EnsemblMetazoa"/>
        </authorList>
    </citation>
    <scope>IDENTIFICATION</scope>
</reference>
<dbReference type="CDD" id="cd05327">
    <property type="entry name" value="retinol-DH_like_SDR_c_like"/>
    <property type="match status" value="1"/>
</dbReference>
<dbReference type="Gene3D" id="3.40.50.720">
    <property type="entry name" value="NAD(P)-binding Rossmann-like Domain"/>
    <property type="match status" value="1"/>
</dbReference>
<dbReference type="OrthoDB" id="191139at2759"/>
<dbReference type="AlphaFoldDB" id="N6U4K1"/>
<dbReference type="InterPro" id="IPR002347">
    <property type="entry name" value="SDR_fam"/>
</dbReference>
<evidence type="ECO:0000256" key="1">
    <source>
        <dbReference type="ARBA" id="ARBA00023002"/>
    </source>
</evidence>
<dbReference type="Proteomes" id="UP000019118">
    <property type="component" value="Unassembled WGS sequence"/>
</dbReference>
<dbReference type="EMBL" id="KB741156">
    <property type="protein sequence ID" value="ENN73512.1"/>
    <property type="molecule type" value="Genomic_DNA"/>
</dbReference>
<keyword evidence="1" id="KW-0560">Oxidoreductase</keyword>
<dbReference type="HOGENOM" id="CLU_010194_44_5_1"/>
<dbReference type="STRING" id="77166.N6U4K1"/>
<dbReference type="KEGG" id="dpa:109541818"/>
<evidence type="ECO:0000313" key="3">
    <source>
        <dbReference type="EMBL" id="ERL89431.1"/>
    </source>
</evidence>
<sequence>MMYQISLYAIPTIIFLVAVRKYRERKWGKCQNTVKLNGKVALVTGANSGIGYEIAKELAARGAHVILACRNLEKAIAAAAEIRKSLQNNPVLEPLELDLSSLRSVQSFAKIVNEYEFIHILVNNAGVAYPRNQRLQSIDGFEMHFAVNHLGHFYLTTLLEKVLVRSRARIIVVASSLHEKGRLDLKAIRNLEFEEGENLYANSKLANVYFAQELARRFKKSMNVHAVCPGWVYTNLFRHSFKWYHCILMVPVAFLYMRTAKQGSETAIYCATEPSLDEETGLMYKDCKKYNSKTIFYDKIATQLWDESQDMVNSCINQD</sequence>
<evidence type="ECO:0000313" key="2">
    <source>
        <dbReference type="EMBL" id="ENN73512.1"/>
    </source>
</evidence>
<protein>
    <submittedName>
        <fullName evidence="2 4">Uncharacterized protein</fullName>
    </submittedName>
</protein>
<evidence type="ECO:0000313" key="5">
    <source>
        <dbReference type="Proteomes" id="UP000019118"/>
    </source>
</evidence>
<dbReference type="EnsemblMetazoa" id="XM_019910795.1">
    <property type="protein sequence ID" value="XP_019766354.1"/>
    <property type="gene ID" value="LOC109541818"/>
</dbReference>
<name>N6U4K1_DENPD</name>
<proteinExistence type="predicted"/>
<dbReference type="GO" id="GO:0016491">
    <property type="term" value="F:oxidoreductase activity"/>
    <property type="evidence" value="ECO:0007669"/>
    <property type="project" value="UniProtKB-KW"/>
</dbReference>
<accession>N6U4K1</accession>
<dbReference type="Proteomes" id="UP000030742">
    <property type="component" value="Unassembled WGS sequence"/>
</dbReference>
<keyword evidence="5" id="KW-1185">Reference proteome</keyword>
<evidence type="ECO:0000313" key="4">
    <source>
        <dbReference type="EnsemblMetazoa" id="XP_019766354.1"/>
    </source>
</evidence>
<dbReference type="PRINTS" id="PR00081">
    <property type="entry name" value="GDHRDH"/>
</dbReference>